<dbReference type="Pfam" id="PF00403">
    <property type="entry name" value="HMA"/>
    <property type="match status" value="1"/>
</dbReference>
<dbReference type="InterPro" id="IPR006121">
    <property type="entry name" value="HMA_dom"/>
</dbReference>
<name>A0ABP1A5Z2_9BRYO</name>
<evidence type="ECO:0000313" key="3">
    <source>
        <dbReference type="EMBL" id="CAK9857949.1"/>
    </source>
</evidence>
<proteinExistence type="predicted"/>
<gene>
    <name evidence="3" type="ORF">CSSPJE1EN2_LOCUS944</name>
</gene>
<organism evidence="3 4">
    <name type="scientific">Sphagnum jensenii</name>
    <dbReference type="NCBI Taxonomy" id="128206"/>
    <lineage>
        <taxon>Eukaryota</taxon>
        <taxon>Viridiplantae</taxon>
        <taxon>Streptophyta</taxon>
        <taxon>Embryophyta</taxon>
        <taxon>Bryophyta</taxon>
        <taxon>Sphagnophytina</taxon>
        <taxon>Sphagnopsida</taxon>
        <taxon>Sphagnales</taxon>
        <taxon>Sphagnaceae</taxon>
        <taxon>Sphagnum</taxon>
    </lineage>
</organism>
<dbReference type="InterPro" id="IPR036163">
    <property type="entry name" value="HMA_dom_sf"/>
</dbReference>
<feature type="domain" description="HMA" evidence="2">
    <location>
        <begin position="21"/>
        <end position="84"/>
    </location>
</feature>
<dbReference type="Gene3D" id="3.30.70.100">
    <property type="match status" value="1"/>
</dbReference>
<dbReference type="Proteomes" id="UP001497522">
    <property type="component" value="Chromosome 1"/>
</dbReference>
<dbReference type="SUPFAM" id="SSF55008">
    <property type="entry name" value="HMA, heavy metal-associated domain"/>
    <property type="match status" value="1"/>
</dbReference>
<dbReference type="CDD" id="cd00371">
    <property type="entry name" value="HMA"/>
    <property type="match status" value="1"/>
</dbReference>
<dbReference type="PROSITE" id="PS50846">
    <property type="entry name" value="HMA_2"/>
    <property type="match status" value="1"/>
</dbReference>
<evidence type="ECO:0000313" key="4">
    <source>
        <dbReference type="Proteomes" id="UP001497522"/>
    </source>
</evidence>
<keyword evidence="4" id="KW-1185">Reference proteome</keyword>
<accession>A0ABP1A5Z2</accession>
<reference evidence="3 4" key="1">
    <citation type="submission" date="2024-03" db="EMBL/GenBank/DDBJ databases">
        <authorList>
            <consortium name="ELIXIR-Norway"/>
            <consortium name="Elixir Norway"/>
        </authorList>
    </citation>
    <scope>NUCLEOTIDE SEQUENCE [LARGE SCALE GENOMIC DNA]</scope>
</reference>
<sequence>MGYIGCKDKFVNKKKKKKFMVSTVVLKVAMTCGGCVGAVKKAIAKLDGVDSYDIDLKEQKVTITGNVKPDDVLDRISRTGKATTFWHGE</sequence>
<evidence type="ECO:0000256" key="1">
    <source>
        <dbReference type="ARBA" id="ARBA00022723"/>
    </source>
</evidence>
<keyword evidence="1" id="KW-0479">Metal-binding</keyword>
<dbReference type="EMBL" id="OZ023702">
    <property type="protein sequence ID" value="CAK9857949.1"/>
    <property type="molecule type" value="Genomic_DNA"/>
</dbReference>
<dbReference type="PANTHER" id="PTHR22814:SF287">
    <property type="entry name" value="COPPER TRANSPORT PROTEIN ATX1"/>
    <property type="match status" value="1"/>
</dbReference>
<protein>
    <recommendedName>
        <fullName evidence="2">HMA domain-containing protein</fullName>
    </recommendedName>
</protein>
<evidence type="ECO:0000259" key="2">
    <source>
        <dbReference type="PROSITE" id="PS50846"/>
    </source>
</evidence>
<dbReference type="PANTHER" id="PTHR22814">
    <property type="entry name" value="COPPER TRANSPORT PROTEIN ATOX1-RELATED"/>
    <property type="match status" value="1"/>
</dbReference>